<keyword evidence="5" id="KW-1185">Reference proteome</keyword>
<dbReference type="FunCoup" id="E3LNS0">
    <property type="interactions" value="530"/>
</dbReference>
<feature type="chain" id="PRO_5003175295" description="DUF7622 domain-containing protein" evidence="2">
    <location>
        <begin position="19"/>
        <end position="362"/>
    </location>
</feature>
<evidence type="ECO:0000313" key="4">
    <source>
        <dbReference type="EMBL" id="EFP05635.1"/>
    </source>
</evidence>
<organism evidence="5">
    <name type="scientific">Caenorhabditis remanei</name>
    <name type="common">Caenorhabditis vulgaris</name>
    <dbReference type="NCBI Taxonomy" id="31234"/>
    <lineage>
        <taxon>Eukaryota</taxon>
        <taxon>Metazoa</taxon>
        <taxon>Ecdysozoa</taxon>
        <taxon>Nematoda</taxon>
        <taxon>Chromadorea</taxon>
        <taxon>Rhabditida</taxon>
        <taxon>Rhabditina</taxon>
        <taxon>Rhabditomorpha</taxon>
        <taxon>Rhabditoidea</taxon>
        <taxon>Rhabditidae</taxon>
        <taxon>Peloderinae</taxon>
        <taxon>Caenorhabditis</taxon>
    </lineage>
</organism>
<keyword evidence="1" id="KW-1133">Transmembrane helix</keyword>
<feature type="transmembrane region" description="Helical" evidence="1">
    <location>
        <begin position="341"/>
        <end position="361"/>
    </location>
</feature>
<name>E3LNS0_CAERE</name>
<accession>E3LNS0</accession>
<evidence type="ECO:0000313" key="5">
    <source>
        <dbReference type="Proteomes" id="UP000008281"/>
    </source>
</evidence>
<reference evidence="4" key="1">
    <citation type="submission" date="2007-07" db="EMBL/GenBank/DDBJ databases">
        <title>PCAP assembly of the Caenorhabditis remanei genome.</title>
        <authorList>
            <consortium name="The Caenorhabditis remanei Sequencing Consortium"/>
            <person name="Wilson R.K."/>
        </authorList>
    </citation>
    <scope>NUCLEOTIDE SEQUENCE [LARGE SCALE GENOMIC DNA]</scope>
    <source>
        <strain evidence="4">PB4641</strain>
    </source>
</reference>
<evidence type="ECO:0000259" key="3">
    <source>
        <dbReference type="Pfam" id="PF24602"/>
    </source>
</evidence>
<gene>
    <name evidence="4" type="ORF">CRE_27156</name>
</gene>
<dbReference type="PANTHER" id="PTHR37433:SF20">
    <property type="entry name" value="ACTIVIN_RECP DOMAIN-CONTAINING PROTEIN"/>
    <property type="match status" value="1"/>
</dbReference>
<dbReference type="InParanoid" id="E3LNS0"/>
<feature type="signal peptide" evidence="2">
    <location>
        <begin position="1"/>
        <end position="18"/>
    </location>
</feature>
<evidence type="ECO:0000256" key="2">
    <source>
        <dbReference type="SAM" id="SignalP"/>
    </source>
</evidence>
<dbReference type="Pfam" id="PF24602">
    <property type="entry name" value="DUF7622"/>
    <property type="match status" value="1"/>
</dbReference>
<dbReference type="eggNOG" id="ENOG502TGIG">
    <property type="taxonomic scope" value="Eukaryota"/>
</dbReference>
<keyword evidence="2" id="KW-0732">Signal</keyword>
<dbReference type="OMA" id="PEIETGH"/>
<protein>
    <recommendedName>
        <fullName evidence="3">DUF7622 domain-containing protein</fullName>
    </recommendedName>
</protein>
<proteinExistence type="predicted"/>
<dbReference type="STRING" id="31234.E3LNS0"/>
<sequence>MLFLSFIILVSNAVIVTTITCFNCESDFQGALRCQQPCEGSQCVVWKWNSRSELAIKQGCLQGVDKQWTAKVGCRTNHLGASLCVCEKTQMNCLFYSDGPLCNRVERAEQTARPLPQIRLPAVECQSKVISSGFVGPRREKVCTSNYCHVTKTETFAEEEGQNSDVLSVSNCGDLPGRQLISSNFLIRKLNSEFDFDVRLKNSIGFPGLYSNGCYRIQVEKRSAMVDCVCSKNKCNEVIPEIETGHVRCYMGKDFRNTSQVDSHEFCDGDFCLIQDAHGRVSKGCISLNERNSWSHLKSGHRRILGVEQWLCQAHLCNYDTERAMKSVRSMRAGKTNSGSFFNFSVGFLTFLIVLVSRFLLI</sequence>
<dbReference type="OrthoDB" id="5817149at2759"/>
<feature type="domain" description="DUF7622" evidence="3">
    <location>
        <begin position="243"/>
        <end position="321"/>
    </location>
</feature>
<dbReference type="PANTHER" id="PTHR37433">
    <property type="entry name" value="PROTEIN CBG25136-RELATED"/>
    <property type="match status" value="1"/>
</dbReference>
<dbReference type="AlphaFoldDB" id="E3LNS0"/>
<evidence type="ECO:0000256" key="1">
    <source>
        <dbReference type="SAM" id="Phobius"/>
    </source>
</evidence>
<keyword evidence="1" id="KW-0812">Transmembrane</keyword>
<dbReference type="EMBL" id="DS268412">
    <property type="protein sequence ID" value="EFP05635.1"/>
    <property type="molecule type" value="Genomic_DNA"/>
</dbReference>
<dbReference type="InterPro" id="IPR056039">
    <property type="entry name" value="DUF7622"/>
</dbReference>
<keyword evidence="1" id="KW-0472">Membrane</keyword>
<dbReference type="HOGENOM" id="CLU_070415_0_0_1"/>
<dbReference type="Proteomes" id="UP000008281">
    <property type="component" value="Unassembled WGS sequence"/>
</dbReference>